<dbReference type="EMBL" id="JYLF01000003">
    <property type="protein sequence ID" value="KMN13901.1"/>
    <property type="molecule type" value="Genomic_DNA"/>
</dbReference>
<dbReference type="AlphaFoldDB" id="A0A0J6LHR0"/>
<dbReference type="PATRIC" id="fig|1608994.3.peg.2158"/>
<comment type="caution">
    <text evidence="1">The sequence shown here is derived from an EMBL/GenBank/DDBJ whole genome shotgun (WGS) entry which is preliminary data.</text>
</comment>
<dbReference type="SUPFAM" id="SSF55486">
    <property type="entry name" value="Metalloproteases ('zincins'), catalytic domain"/>
    <property type="match status" value="1"/>
</dbReference>
<accession>A0A0J6LHR0</accession>
<dbReference type="Proteomes" id="UP000036325">
    <property type="component" value="Unassembled WGS sequence"/>
</dbReference>
<organism evidence="1 2">
    <name type="scientific">Pseudomonas weihenstephanensis</name>
    <dbReference type="NCBI Taxonomy" id="1608994"/>
    <lineage>
        <taxon>Bacteria</taxon>
        <taxon>Pseudomonadati</taxon>
        <taxon>Pseudomonadota</taxon>
        <taxon>Gammaproteobacteria</taxon>
        <taxon>Pseudomonadales</taxon>
        <taxon>Pseudomonadaceae</taxon>
        <taxon>Pseudomonas</taxon>
    </lineage>
</organism>
<dbReference type="RefSeq" id="WP_048363727.1">
    <property type="nucleotide sequence ID" value="NZ_JYLF01000003.1"/>
</dbReference>
<dbReference type="InterPro" id="IPR024079">
    <property type="entry name" value="MetalloPept_cat_dom_sf"/>
</dbReference>
<name>A0A0J6LHR0_9PSED</name>
<evidence type="ECO:0008006" key="3">
    <source>
        <dbReference type="Google" id="ProtNLM"/>
    </source>
</evidence>
<sequence>MNPINLNAFIHNSVSDATYQNLKTFNFDHFVQELGNISGRQINVNLYEYVPGVTDFDYKSPDTATKVNEWNTVANQFAKDIGVTPYRTDRNILIIDGFITGSVAGAAQSGVNAGNSVIASTVDATTIAHEVGHTFNAKHTGVMQTPDPANRGQVLSSYMATDDEVGSGSLLRFSTINRDRIKSFLGKLE</sequence>
<evidence type="ECO:0000313" key="1">
    <source>
        <dbReference type="EMBL" id="KMN13901.1"/>
    </source>
</evidence>
<dbReference type="GO" id="GO:0008237">
    <property type="term" value="F:metallopeptidase activity"/>
    <property type="evidence" value="ECO:0007669"/>
    <property type="project" value="InterPro"/>
</dbReference>
<dbReference type="Pfam" id="PF13688">
    <property type="entry name" value="Reprolysin_5"/>
    <property type="match status" value="1"/>
</dbReference>
<gene>
    <name evidence="1" type="ORF">TU86_07740</name>
</gene>
<evidence type="ECO:0000313" key="2">
    <source>
        <dbReference type="Proteomes" id="UP000036325"/>
    </source>
</evidence>
<dbReference type="OrthoDB" id="5951339at2"/>
<protein>
    <recommendedName>
        <fullName evidence="3">Peptidase M12B domain-containing protein</fullName>
    </recommendedName>
</protein>
<proteinExistence type="predicted"/>
<dbReference type="Gene3D" id="3.40.390.10">
    <property type="entry name" value="Collagenase (Catalytic Domain)"/>
    <property type="match status" value="1"/>
</dbReference>
<reference evidence="1 2" key="1">
    <citation type="submission" date="2015-02" db="EMBL/GenBank/DDBJ databases">
        <title>Pseudomonas helleri sp. nov. and Pseudomonas weihenstephanensis sp. nov., isolated from raw cows milk.</title>
        <authorList>
            <person name="von Neubeck M."/>
            <person name="Huptas C."/>
            <person name="Wenning M."/>
            <person name="Scherer S."/>
        </authorList>
    </citation>
    <scope>NUCLEOTIDE SEQUENCE [LARGE SCALE GENOMIC DNA]</scope>
    <source>
        <strain evidence="1 2">DSM 29166</strain>
    </source>
</reference>